<dbReference type="Proteomes" id="UP000505377">
    <property type="component" value="Chromosome"/>
</dbReference>
<evidence type="ECO:0000256" key="1">
    <source>
        <dbReference type="ARBA" id="ARBA00005104"/>
    </source>
</evidence>
<dbReference type="AlphaFoldDB" id="A0A6M6JUD5"/>
<gene>
    <name evidence="5" type="ORF">HOP40_15665</name>
</gene>
<evidence type="ECO:0000256" key="3">
    <source>
        <dbReference type="ARBA" id="ARBA00023002"/>
    </source>
</evidence>
<accession>A0A6M6JUD5</accession>
<feature type="domain" description="Bacterial bifunctional deaminase-reductase C-terminal" evidence="4">
    <location>
        <begin position="6"/>
        <end position="202"/>
    </location>
</feature>
<proteinExistence type="predicted"/>
<evidence type="ECO:0000259" key="4">
    <source>
        <dbReference type="Pfam" id="PF01872"/>
    </source>
</evidence>
<dbReference type="GO" id="GO:0009231">
    <property type="term" value="P:riboflavin biosynthetic process"/>
    <property type="evidence" value="ECO:0007669"/>
    <property type="project" value="InterPro"/>
</dbReference>
<dbReference type="EMBL" id="CP053564">
    <property type="protein sequence ID" value="QJY50657.1"/>
    <property type="molecule type" value="Genomic_DNA"/>
</dbReference>
<keyword evidence="6" id="KW-1185">Reference proteome</keyword>
<dbReference type="InterPro" id="IPR050765">
    <property type="entry name" value="Riboflavin_Biosynth_HTPR"/>
</dbReference>
<name>A0A6M6JUD5_9PSEU</name>
<dbReference type="KEGG" id="pbro:HOP40_15665"/>
<dbReference type="Gene3D" id="3.40.430.10">
    <property type="entry name" value="Dihydrofolate Reductase, subunit A"/>
    <property type="match status" value="1"/>
</dbReference>
<dbReference type="InterPro" id="IPR024072">
    <property type="entry name" value="DHFR-like_dom_sf"/>
</dbReference>
<reference evidence="5 6" key="1">
    <citation type="submission" date="2020-05" db="EMBL/GenBank/DDBJ databases">
        <authorList>
            <person name="Mo P."/>
        </authorList>
    </citation>
    <scope>NUCLEOTIDE SEQUENCE [LARGE SCALE GENOMIC DNA]</scope>
    <source>
        <strain evidence="5 6">Gen01</strain>
    </source>
</reference>
<keyword evidence="3" id="KW-0560">Oxidoreductase</keyword>
<sequence length="210" mass="21623">MSTAYPHVVSSVAVSLDGRIDDATPARLVLSGPEDLDRVDDVRAGVDAILVGAGTVRADDPRLLVRSAARRDARVARGLPETPLRVVLSRGGPLDPAARVFTGPPTLVLTTGAAPDVPAAVETVSDLPAALALLHERGVRRLLVEGGAAVHTAFLAAGLVDELHLAVAPLLVGSGPPFVHPAAFPADRWRLAGVDTVGDVAVLRLLRGPA</sequence>
<evidence type="ECO:0000256" key="2">
    <source>
        <dbReference type="ARBA" id="ARBA00022857"/>
    </source>
</evidence>
<dbReference type="PANTHER" id="PTHR38011:SF7">
    <property type="entry name" value="2,5-DIAMINO-6-RIBOSYLAMINO-4(3H)-PYRIMIDINONE 5'-PHOSPHATE REDUCTASE"/>
    <property type="match status" value="1"/>
</dbReference>
<dbReference type="InterPro" id="IPR002734">
    <property type="entry name" value="RibDG_C"/>
</dbReference>
<organism evidence="5 6">
    <name type="scientific">Pseudonocardia broussonetiae</name>
    <dbReference type="NCBI Taxonomy" id="2736640"/>
    <lineage>
        <taxon>Bacteria</taxon>
        <taxon>Bacillati</taxon>
        <taxon>Actinomycetota</taxon>
        <taxon>Actinomycetes</taxon>
        <taxon>Pseudonocardiales</taxon>
        <taxon>Pseudonocardiaceae</taxon>
        <taxon>Pseudonocardia</taxon>
    </lineage>
</organism>
<evidence type="ECO:0000313" key="5">
    <source>
        <dbReference type="EMBL" id="QJY50657.1"/>
    </source>
</evidence>
<protein>
    <submittedName>
        <fullName evidence="5">Deaminase</fullName>
    </submittedName>
</protein>
<keyword evidence="2" id="KW-0521">NADP</keyword>
<evidence type="ECO:0000313" key="6">
    <source>
        <dbReference type="Proteomes" id="UP000505377"/>
    </source>
</evidence>
<comment type="pathway">
    <text evidence="1">Cofactor biosynthesis; riboflavin biosynthesis.</text>
</comment>
<dbReference type="SUPFAM" id="SSF53597">
    <property type="entry name" value="Dihydrofolate reductase-like"/>
    <property type="match status" value="1"/>
</dbReference>
<dbReference type="GO" id="GO:0008703">
    <property type="term" value="F:5-amino-6-(5-phosphoribosylamino)uracil reductase activity"/>
    <property type="evidence" value="ECO:0007669"/>
    <property type="project" value="InterPro"/>
</dbReference>
<dbReference type="PANTHER" id="PTHR38011">
    <property type="entry name" value="DIHYDROFOLATE REDUCTASE FAMILY PROTEIN (AFU_ORTHOLOGUE AFUA_8G06820)"/>
    <property type="match status" value="1"/>
</dbReference>
<dbReference type="Pfam" id="PF01872">
    <property type="entry name" value="RibD_C"/>
    <property type="match status" value="1"/>
</dbReference>